<sequence>MFSKMYYYFLYLRTYLIIKRKQLLNAVSLTRKNSYTPFVILSEPRSGSTLLHTYLNSHTQIKSYGEVLRENLEERPDRTIKDPLNKLAFKPHTPALKAIGLKLFYEYYEHPLYAESFKNVIDRKDIKIIHLIRRDPLKVYTSLKIAQKTNVWSTLKSADANRIQKIQIDCEDYTSFLKSYLKHQQLFSAMFTDHPLLEIAYEDLAKNPEQTLYTVQEFLGVKPKKLFSLLKKQNPDSLQSLVVNYDEAVKLTHELYLSKL</sequence>
<dbReference type="SUPFAM" id="SSF52540">
    <property type="entry name" value="P-loop containing nucleoside triphosphate hydrolases"/>
    <property type="match status" value="1"/>
</dbReference>
<evidence type="ECO:0000259" key="1">
    <source>
        <dbReference type="Pfam" id="PF00685"/>
    </source>
</evidence>
<keyword evidence="3" id="KW-1185">Reference proteome</keyword>
<organism evidence="2 3">
    <name type="scientific">Ohtaekwangia koreensis</name>
    <dbReference type="NCBI Taxonomy" id="688867"/>
    <lineage>
        <taxon>Bacteria</taxon>
        <taxon>Pseudomonadati</taxon>
        <taxon>Bacteroidota</taxon>
        <taxon>Cytophagia</taxon>
        <taxon>Cytophagales</taxon>
        <taxon>Fulvivirgaceae</taxon>
        <taxon>Ohtaekwangia</taxon>
    </lineage>
</organism>
<reference evidence="2 3" key="1">
    <citation type="submission" date="2017-02" db="EMBL/GenBank/DDBJ databases">
        <authorList>
            <person name="Peterson S.W."/>
        </authorList>
    </citation>
    <scope>NUCLEOTIDE SEQUENCE [LARGE SCALE GENOMIC DNA]</scope>
    <source>
        <strain evidence="2 3">DSM 25262</strain>
    </source>
</reference>
<protein>
    <submittedName>
        <fullName evidence="2">LPS sulfotransferase NodH</fullName>
    </submittedName>
</protein>
<dbReference type="PANTHER" id="PTHR32175">
    <property type="entry name" value="PROTEIN, PUTATIVE, EXPRESSED-RELATED"/>
    <property type="match status" value="1"/>
</dbReference>
<dbReference type="Proteomes" id="UP000190961">
    <property type="component" value="Unassembled WGS sequence"/>
</dbReference>
<dbReference type="Pfam" id="PF00685">
    <property type="entry name" value="Sulfotransfer_1"/>
    <property type="match status" value="1"/>
</dbReference>
<proteinExistence type="predicted"/>
<accession>A0A1T5M4H7</accession>
<evidence type="ECO:0000313" key="3">
    <source>
        <dbReference type="Proteomes" id="UP000190961"/>
    </source>
</evidence>
<dbReference type="PANTHER" id="PTHR32175:SF26">
    <property type="entry name" value="PROTEIN, PUTATIVE, EXPRESSED-RELATED"/>
    <property type="match status" value="1"/>
</dbReference>
<feature type="domain" description="Sulfotransferase" evidence="1">
    <location>
        <begin position="37"/>
        <end position="239"/>
    </location>
</feature>
<dbReference type="Gene3D" id="3.40.50.300">
    <property type="entry name" value="P-loop containing nucleotide triphosphate hydrolases"/>
    <property type="match status" value="1"/>
</dbReference>
<dbReference type="EMBL" id="FUZU01000003">
    <property type="protein sequence ID" value="SKC83157.1"/>
    <property type="molecule type" value="Genomic_DNA"/>
</dbReference>
<evidence type="ECO:0000313" key="2">
    <source>
        <dbReference type="EMBL" id="SKC83157.1"/>
    </source>
</evidence>
<dbReference type="InterPro" id="IPR027417">
    <property type="entry name" value="P-loop_NTPase"/>
</dbReference>
<dbReference type="InterPro" id="IPR000863">
    <property type="entry name" value="Sulfotransferase_dom"/>
</dbReference>
<dbReference type="STRING" id="688867.SAMN05660236_4382"/>
<dbReference type="GO" id="GO:0008146">
    <property type="term" value="F:sulfotransferase activity"/>
    <property type="evidence" value="ECO:0007669"/>
    <property type="project" value="InterPro"/>
</dbReference>
<name>A0A1T5M4H7_9BACT</name>
<keyword evidence="2" id="KW-0808">Transferase</keyword>
<gene>
    <name evidence="2" type="ORF">SAMN05660236_4382</name>
</gene>
<dbReference type="InterPro" id="IPR052796">
    <property type="entry name" value="Nod_factor_sulfotransferase"/>
</dbReference>
<dbReference type="AlphaFoldDB" id="A0A1T5M4H7"/>